<dbReference type="Pfam" id="PF00188">
    <property type="entry name" value="CAP"/>
    <property type="match status" value="1"/>
</dbReference>
<evidence type="ECO:0000256" key="1">
    <source>
        <dbReference type="SAM" id="Coils"/>
    </source>
</evidence>
<keyword evidence="4" id="KW-1185">Reference proteome</keyword>
<dbReference type="InterPro" id="IPR014044">
    <property type="entry name" value="CAP_dom"/>
</dbReference>
<sequence>MQIFYYYRYITFIILCKLFFQNYALENNVKSENIASLNLVQNDESSRNFIKRDTLINPIAEVIESEYLDKRHAYKSKKNKKKVHKKKKPCERPSIKPSDKDPMSGIFATWISEVISHINYLRKIHQALKLAVNIKLTVEAQKLADKLANKNEKKVNTKSQKYGVLIYFTPNINHYFIPTSEWTKGSENIDYNKLDEKTVPHNFAQLIWVSSKTIGCGISRNAKGEGFLICLFSPKGSIKKQYRKNIRRPKIENTEKK</sequence>
<organism evidence="4 5">
    <name type="scientific">Strongyloides papillosus</name>
    <name type="common">Intestinal threadworm</name>
    <dbReference type="NCBI Taxonomy" id="174720"/>
    <lineage>
        <taxon>Eukaryota</taxon>
        <taxon>Metazoa</taxon>
        <taxon>Ecdysozoa</taxon>
        <taxon>Nematoda</taxon>
        <taxon>Chromadorea</taxon>
        <taxon>Rhabditida</taxon>
        <taxon>Tylenchina</taxon>
        <taxon>Panagrolaimomorpha</taxon>
        <taxon>Strongyloidoidea</taxon>
        <taxon>Strongyloididae</taxon>
        <taxon>Strongyloides</taxon>
    </lineage>
</organism>
<dbReference type="InterPro" id="IPR035940">
    <property type="entry name" value="CAP_sf"/>
</dbReference>
<evidence type="ECO:0000259" key="3">
    <source>
        <dbReference type="SMART" id="SM00198"/>
    </source>
</evidence>
<feature type="region of interest" description="Disordered" evidence="2">
    <location>
        <begin position="75"/>
        <end position="100"/>
    </location>
</feature>
<feature type="coiled-coil region" evidence="1">
    <location>
        <begin position="133"/>
        <end position="160"/>
    </location>
</feature>
<dbReference type="SMART" id="SM00198">
    <property type="entry name" value="SCP"/>
    <property type="match status" value="1"/>
</dbReference>
<evidence type="ECO:0000256" key="2">
    <source>
        <dbReference type="SAM" id="MobiDB-lite"/>
    </source>
</evidence>
<dbReference type="Gene3D" id="3.40.33.10">
    <property type="entry name" value="CAP"/>
    <property type="match status" value="1"/>
</dbReference>
<feature type="domain" description="SCP" evidence="3">
    <location>
        <begin position="109"/>
        <end position="240"/>
    </location>
</feature>
<feature type="compositionally biased region" description="Basic and acidic residues" evidence="2">
    <location>
        <begin position="90"/>
        <end position="100"/>
    </location>
</feature>
<name>A0A0N5BHR6_STREA</name>
<accession>A0A0N5BHR6</accession>
<feature type="compositionally biased region" description="Basic residues" evidence="2">
    <location>
        <begin position="75"/>
        <end position="89"/>
    </location>
</feature>
<evidence type="ECO:0000313" key="4">
    <source>
        <dbReference type="Proteomes" id="UP000046392"/>
    </source>
</evidence>
<protein>
    <submittedName>
        <fullName evidence="5">SCP domain-containing protein</fullName>
    </submittedName>
</protein>
<evidence type="ECO:0000313" key="5">
    <source>
        <dbReference type="WBParaSite" id="SPAL_0000550300.1"/>
    </source>
</evidence>
<keyword evidence="1" id="KW-0175">Coiled coil</keyword>
<dbReference type="AlphaFoldDB" id="A0A0N5BHR6"/>
<dbReference type="SUPFAM" id="SSF55797">
    <property type="entry name" value="PR-1-like"/>
    <property type="match status" value="1"/>
</dbReference>
<dbReference type="WBParaSite" id="SPAL_0000550300.1">
    <property type="protein sequence ID" value="SPAL_0000550300.1"/>
    <property type="gene ID" value="SPAL_0000550300"/>
</dbReference>
<dbReference type="Proteomes" id="UP000046392">
    <property type="component" value="Unplaced"/>
</dbReference>
<reference evidence="5" key="1">
    <citation type="submission" date="2017-02" db="UniProtKB">
        <authorList>
            <consortium name="WormBaseParasite"/>
        </authorList>
    </citation>
    <scope>IDENTIFICATION</scope>
</reference>
<proteinExistence type="predicted"/>